<sequence>MVVSIIIAGLTLYYPSDVVLGFWNNEVQQQFDLVMDVINNYLMNDI</sequence>
<evidence type="ECO:0000313" key="1">
    <source>
        <dbReference type="EMBL" id="MBL7527339.1"/>
    </source>
</evidence>
<dbReference type="Proteomes" id="UP000809910">
    <property type="component" value="Unassembled WGS sequence"/>
</dbReference>
<accession>A0ABS1WDA6</accession>
<reference evidence="1 2" key="1">
    <citation type="submission" date="2020-12" db="EMBL/GenBank/DDBJ databases">
        <title>WGS of Legionella: environmental sample.</title>
        <authorList>
            <person name="Cristino S."/>
            <person name="Girolamini L."/>
            <person name="Salaris S."/>
            <person name="Pascale M.R."/>
            <person name="Mazzotta M."/>
            <person name="Orsini M."/>
            <person name="Grottola A."/>
        </authorList>
    </citation>
    <scope>NUCLEOTIDE SEQUENCE [LARGE SCALE GENOMIC DNA]</scope>
    <source>
        <strain evidence="1 2">30cs62</strain>
    </source>
</reference>
<evidence type="ECO:0000313" key="2">
    <source>
        <dbReference type="Proteomes" id="UP000809910"/>
    </source>
</evidence>
<organism evidence="1 2">
    <name type="scientific">Legionella bononiensis</name>
    <dbReference type="NCBI Taxonomy" id="2793102"/>
    <lineage>
        <taxon>Bacteria</taxon>
        <taxon>Pseudomonadati</taxon>
        <taxon>Pseudomonadota</taxon>
        <taxon>Gammaproteobacteria</taxon>
        <taxon>Legionellales</taxon>
        <taxon>Legionellaceae</taxon>
        <taxon>Legionella</taxon>
    </lineage>
</organism>
<protein>
    <submittedName>
        <fullName evidence="1">Uncharacterized protein</fullName>
    </submittedName>
</protein>
<name>A0ABS1WDA6_9GAMM</name>
<comment type="caution">
    <text evidence="1">The sequence shown here is derived from an EMBL/GenBank/DDBJ whole genome shotgun (WGS) entry which is preliminary data.</text>
</comment>
<keyword evidence="2" id="KW-1185">Reference proteome</keyword>
<dbReference type="RefSeq" id="WP_203113990.1">
    <property type="nucleotide sequence ID" value="NZ_JADWVN010000026.1"/>
</dbReference>
<proteinExistence type="predicted"/>
<dbReference type="EMBL" id="JADWVN010000026">
    <property type="protein sequence ID" value="MBL7527339.1"/>
    <property type="molecule type" value="Genomic_DNA"/>
</dbReference>
<gene>
    <name evidence="1" type="ORF">I5282_12265</name>
</gene>